<organism evidence="1 2">
    <name type="scientific">Catharanthus roseus</name>
    <name type="common">Madagascar periwinkle</name>
    <name type="synonym">Vinca rosea</name>
    <dbReference type="NCBI Taxonomy" id="4058"/>
    <lineage>
        <taxon>Eukaryota</taxon>
        <taxon>Viridiplantae</taxon>
        <taxon>Streptophyta</taxon>
        <taxon>Embryophyta</taxon>
        <taxon>Tracheophyta</taxon>
        <taxon>Spermatophyta</taxon>
        <taxon>Magnoliopsida</taxon>
        <taxon>eudicotyledons</taxon>
        <taxon>Gunneridae</taxon>
        <taxon>Pentapetalae</taxon>
        <taxon>asterids</taxon>
        <taxon>lamiids</taxon>
        <taxon>Gentianales</taxon>
        <taxon>Apocynaceae</taxon>
        <taxon>Rauvolfioideae</taxon>
        <taxon>Vinceae</taxon>
        <taxon>Catharanthinae</taxon>
        <taxon>Catharanthus</taxon>
    </lineage>
</organism>
<dbReference type="EMBL" id="CM044706">
    <property type="protein sequence ID" value="KAI5659505.1"/>
    <property type="molecule type" value="Genomic_DNA"/>
</dbReference>
<name>A0ACC0AGL9_CATRO</name>
<sequence length="283" mass="31256">MSRSKILNIIKIIGQFFFLLILTSELHILLWPPTVSAIRKDGSLQEKRVCRTTVQGRYLLSDDNGHICDALSLDPQSRCCPSKGEQFSCYGCNLVSQCCKSYEFCVSCCLNPTQTQKELALKVKIAKPATAGTYMSVFDFCAGRCRHNSESVVHENAYLNDFHHCFSLPSNSSEISHMQTEVRLAGIKIVIGRQGESCDSVCKSNGQSCVPNKLALLNQCETMQKYFTCKGSCLASIGADQPAEVVEDAPKDLNPGTCLYTEKLSMLSCEGSHQHTRRLCPCA</sequence>
<evidence type="ECO:0000313" key="2">
    <source>
        <dbReference type="Proteomes" id="UP001060085"/>
    </source>
</evidence>
<accession>A0ACC0AGL9</accession>
<gene>
    <name evidence="1" type="ORF">M9H77_28298</name>
</gene>
<comment type="caution">
    <text evidence="1">The sequence shown here is derived from an EMBL/GenBank/DDBJ whole genome shotgun (WGS) entry which is preliminary data.</text>
</comment>
<reference evidence="2" key="1">
    <citation type="journal article" date="2023" name="Nat. Plants">
        <title>Single-cell RNA sequencing provides a high-resolution roadmap for understanding the multicellular compartmentation of specialized metabolism.</title>
        <authorList>
            <person name="Sun S."/>
            <person name="Shen X."/>
            <person name="Li Y."/>
            <person name="Li Y."/>
            <person name="Wang S."/>
            <person name="Li R."/>
            <person name="Zhang H."/>
            <person name="Shen G."/>
            <person name="Guo B."/>
            <person name="Wei J."/>
            <person name="Xu J."/>
            <person name="St-Pierre B."/>
            <person name="Chen S."/>
            <person name="Sun C."/>
        </authorList>
    </citation>
    <scope>NUCLEOTIDE SEQUENCE [LARGE SCALE GENOMIC DNA]</scope>
</reference>
<dbReference type="Proteomes" id="UP001060085">
    <property type="component" value="Linkage Group LG06"/>
</dbReference>
<proteinExistence type="predicted"/>
<evidence type="ECO:0000313" key="1">
    <source>
        <dbReference type="EMBL" id="KAI5659505.1"/>
    </source>
</evidence>
<protein>
    <submittedName>
        <fullName evidence="1">Uncharacterized protein</fullName>
    </submittedName>
</protein>
<keyword evidence="2" id="KW-1185">Reference proteome</keyword>